<evidence type="ECO:0000259" key="2">
    <source>
        <dbReference type="Pfam" id="PF13229"/>
    </source>
</evidence>
<dbReference type="InterPro" id="IPR011050">
    <property type="entry name" value="Pectin_lyase_fold/virulence"/>
</dbReference>
<evidence type="ECO:0000313" key="4">
    <source>
        <dbReference type="Proteomes" id="UP001155241"/>
    </source>
</evidence>
<dbReference type="SUPFAM" id="SSF51126">
    <property type="entry name" value="Pectin lyase-like"/>
    <property type="match status" value="1"/>
</dbReference>
<accession>A0A9X2JIK6</accession>
<feature type="region of interest" description="Disordered" evidence="1">
    <location>
        <begin position="370"/>
        <end position="416"/>
    </location>
</feature>
<gene>
    <name evidence="3" type="ORF">NG895_22430</name>
</gene>
<feature type="domain" description="Right handed beta helix" evidence="2">
    <location>
        <begin position="94"/>
        <end position="277"/>
    </location>
</feature>
<dbReference type="InterPro" id="IPR039448">
    <property type="entry name" value="Beta_helix"/>
</dbReference>
<dbReference type="RefSeq" id="WP_252854777.1">
    <property type="nucleotide sequence ID" value="NZ_JAMXLR010000077.1"/>
</dbReference>
<name>A0A9X2JIK6_9BACT</name>
<proteinExistence type="predicted"/>
<dbReference type="Gene3D" id="2.160.20.10">
    <property type="entry name" value="Single-stranded right-handed beta-helix, Pectin lyase-like"/>
    <property type="match status" value="1"/>
</dbReference>
<evidence type="ECO:0000313" key="3">
    <source>
        <dbReference type="EMBL" id="MCO6046662.1"/>
    </source>
</evidence>
<dbReference type="Proteomes" id="UP001155241">
    <property type="component" value="Unassembled WGS sequence"/>
</dbReference>
<sequence>MLILMLKQQLPSALTAVFLLISGGQAFGGDIIVRNTGDLRHELRRAQPGTTITLAPGEYDGISLEGINGTQEHPIVITGADPADPPLFKGGKQAIHLSNCNYVTLRHIRVSGCTTNGINSDDGGNFSIPSKGMSFENLVIENIGPKGNHDGLKLSGLDEFAVSNCHFSGWGGSAIDMVGCHDGLIEKCHFIGKEGYSQNTGVQAKGGTENILVRQNYFDNAGGRAINIGGSTGLEFFRPKLTDYEAREIDVAGNLFVGSDSPIAYVTSINCKVRQNTIIHPGKWVVRILQEQSTDNFQPCQQGTFQNNLVVFDSRVRTSVNVGPNTKPETFVFRRNAWFCSDGNRRPSLPSKEMDGVYQVDPLLENAETPELKIGSTNPKLRGIGAHAFRPEHSEPRPSDGNREQGTNADVDKPRR</sequence>
<evidence type="ECO:0000256" key="1">
    <source>
        <dbReference type="SAM" id="MobiDB-lite"/>
    </source>
</evidence>
<dbReference type="Pfam" id="PF13229">
    <property type="entry name" value="Beta_helix"/>
    <property type="match status" value="1"/>
</dbReference>
<dbReference type="InterPro" id="IPR006626">
    <property type="entry name" value="PbH1"/>
</dbReference>
<comment type="caution">
    <text evidence="3">The sequence shown here is derived from an EMBL/GenBank/DDBJ whole genome shotgun (WGS) entry which is preliminary data.</text>
</comment>
<dbReference type="AlphaFoldDB" id="A0A9X2JIK6"/>
<feature type="compositionally biased region" description="Basic and acidic residues" evidence="1">
    <location>
        <begin position="389"/>
        <end position="403"/>
    </location>
</feature>
<reference evidence="3" key="1">
    <citation type="submission" date="2022-06" db="EMBL/GenBank/DDBJ databases">
        <title>Aeoliella straminimaris, a novel planctomycete from sediments.</title>
        <authorList>
            <person name="Vitorino I.R."/>
            <person name="Lage O.M."/>
        </authorList>
    </citation>
    <scope>NUCLEOTIDE SEQUENCE</scope>
    <source>
        <strain evidence="3">ICT_H6.2</strain>
    </source>
</reference>
<organism evidence="3 4">
    <name type="scientific">Aeoliella straminimaris</name>
    <dbReference type="NCBI Taxonomy" id="2954799"/>
    <lineage>
        <taxon>Bacteria</taxon>
        <taxon>Pseudomonadati</taxon>
        <taxon>Planctomycetota</taxon>
        <taxon>Planctomycetia</taxon>
        <taxon>Pirellulales</taxon>
        <taxon>Lacipirellulaceae</taxon>
        <taxon>Aeoliella</taxon>
    </lineage>
</organism>
<keyword evidence="4" id="KW-1185">Reference proteome</keyword>
<dbReference type="EMBL" id="JAMXLR010000077">
    <property type="protein sequence ID" value="MCO6046662.1"/>
    <property type="molecule type" value="Genomic_DNA"/>
</dbReference>
<dbReference type="SMART" id="SM00710">
    <property type="entry name" value="PbH1"/>
    <property type="match status" value="5"/>
</dbReference>
<dbReference type="InterPro" id="IPR012334">
    <property type="entry name" value="Pectin_lyas_fold"/>
</dbReference>
<protein>
    <submittedName>
        <fullName evidence="3">Right-handed parallel beta-helix repeat-containing protein</fullName>
    </submittedName>
</protein>